<dbReference type="EMBL" id="JXLB01000004">
    <property type="protein sequence ID" value="OJG83375.1"/>
    <property type="molecule type" value="Genomic_DNA"/>
</dbReference>
<feature type="domain" description="D-galactarate/Altronate dehydratase C-terminal" evidence="1">
    <location>
        <begin position="15"/>
        <end position="251"/>
    </location>
</feature>
<dbReference type="PANTHER" id="PTHR30536:SF5">
    <property type="entry name" value="ALTRONATE DEHYDRATASE"/>
    <property type="match status" value="1"/>
</dbReference>
<name>A0A1L8WQW3_9ENTE</name>
<sequence>METAAYDRRSTVSLEKLNVGLKCGGSDGLSGITANPLLGAFSDYLIAQGGSTVLTEVPEMFGAEQVLMARAENKAVFEAIVHLINDFKQYFLSYGEPVYENPSPGNKAGGITTLEDKSLGCIQKSGRSVIVDVLQYGEKIRKNGLSLLQAPGNDLVAASALASSDCQLVLFTTGRGTPFGSYVPTLKVSTNTTLFDRKGHWMDFNAGELLNQPMEKLLEQFIEKIIAVASGEETKNEQNEVREIAIFKNGVTL</sequence>
<evidence type="ECO:0000259" key="1">
    <source>
        <dbReference type="Pfam" id="PF20629"/>
    </source>
</evidence>
<accession>A0A1L8WQW3</accession>
<dbReference type="GO" id="GO:0016787">
    <property type="term" value="F:hydrolase activity"/>
    <property type="evidence" value="ECO:0007669"/>
    <property type="project" value="UniProtKB-KW"/>
</dbReference>
<keyword evidence="3" id="KW-1185">Reference proteome</keyword>
<keyword evidence="2" id="KW-0378">Hydrolase</keyword>
<protein>
    <submittedName>
        <fullName evidence="2">Altronate hydrolase</fullName>
    </submittedName>
</protein>
<reference evidence="2 3" key="1">
    <citation type="submission" date="2014-12" db="EMBL/GenBank/DDBJ databases">
        <title>Draft genome sequences of 29 type strains of Enterococci.</title>
        <authorList>
            <person name="Zhong Z."/>
            <person name="Sun Z."/>
            <person name="Liu W."/>
            <person name="Zhang W."/>
            <person name="Zhang H."/>
        </authorList>
    </citation>
    <scope>NUCLEOTIDE SEQUENCE [LARGE SCALE GENOMIC DNA]</scope>
    <source>
        <strain evidence="2 3">DSM 15687</strain>
    </source>
</reference>
<comment type="caution">
    <text evidence="2">The sequence shown here is derived from an EMBL/GenBank/DDBJ whole genome shotgun (WGS) entry which is preliminary data.</text>
</comment>
<dbReference type="GO" id="GO:0019698">
    <property type="term" value="P:D-galacturonate catabolic process"/>
    <property type="evidence" value="ECO:0007669"/>
    <property type="project" value="TreeGrafter"/>
</dbReference>
<evidence type="ECO:0000313" key="2">
    <source>
        <dbReference type="EMBL" id="OJG83375.1"/>
    </source>
</evidence>
<proteinExistence type="predicted"/>
<dbReference type="AlphaFoldDB" id="A0A1L8WQW3"/>
<dbReference type="PANTHER" id="PTHR30536">
    <property type="entry name" value="ALTRONATE/GALACTARATE DEHYDRATASE"/>
    <property type="match status" value="1"/>
</dbReference>
<evidence type="ECO:0000313" key="3">
    <source>
        <dbReference type="Proteomes" id="UP000182152"/>
    </source>
</evidence>
<dbReference type="STRING" id="150033.RV14_GL001733"/>
<gene>
    <name evidence="2" type="ORF">RV14_GL001733</name>
</gene>
<organism evidence="2 3">
    <name type="scientific">Enterococcus ratti</name>
    <dbReference type="NCBI Taxonomy" id="150033"/>
    <lineage>
        <taxon>Bacteria</taxon>
        <taxon>Bacillati</taxon>
        <taxon>Bacillota</taxon>
        <taxon>Bacilli</taxon>
        <taxon>Lactobacillales</taxon>
        <taxon>Enterococcaceae</taxon>
        <taxon>Enterococcus</taxon>
    </lineage>
</organism>
<dbReference type="InterPro" id="IPR052172">
    <property type="entry name" value="UxaA_altronate/galactarate_dh"/>
</dbReference>
<dbReference type="InterPro" id="IPR048332">
    <property type="entry name" value="GD_AH_C"/>
</dbReference>
<dbReference type="Pfam" id="PF20629">
    <property type="entry name" value="GD_AH_C"/>
    <property type="match status" value="1"/>
</dbReference>
<dbReference type="Proteomes" id="UP000182152">
    <property type="component" value="Unassembled WGS sequence"/>
</dbReference>